<gene>
    <name evidence="2" type="ORF">AWE51_21090</name>
</gene>
<evidence type="ECO:0000313" key="3">
    <source>
        <dbReference type="Proteomes" id="UP000076715"/>
    </source>
</evidence>
<sequence>MKKIIVTGFLLASFIVTQAQITELPNGNVGIGTTTPEAKVQIETDKWSPSLFTLKDTHYTPFQTYHFQIESDGLKIKQNDAIHYQFKSGGNFIVNQGNLGIGVTNPSQKLQVDALNSSIQVQLNRVGSGEGKVDFGADDKGLHYWVGGYDGFGKEEFFIQTNGNIGIGTNSPSGKLQIETDKWSNSLLTLKDTHYSPNQIYNFQIESDGLKIKQDNIINYQFKSGGNFIVNNGRVGIGTTAPDAKLSVKGKIHAEEVKIDLSVPAPDYVFKKDYDLLTIAQVQQHIKEKGHLPNIPSAKVLETEGVDLGLMNMKLLEKIEELTLYTIQQQEEITELKTMVKKIIENKK</sequence>
<evidence type="ECO:0000313" key="2">
    <source>
        <dbReference type="EMBL" id="KZS41506.1"/>
    </source>
</evidence>
<feature type="chain" id="PRO_5007833912" description="Peptidase S74 domain-containing protein" evidence="1">
    <location>
        <begin position="20"/>
        <end position="348"/>
    </location>
</feature>
<feature type="signal peptide" evidence="1">
    <location>
        <begin position="1"/>
        <end position="19"/>
    </location>
</feature>
<dbReference type="AlphaFoldDB" id="A0A162FD60"/>
<reference evidence="2 3" key="1">
    <citation type="submission" date="2016-01" db="EMBL/GenBank/DDBJ databases">
        <title>The draft genome sequence of Aquimarina sp. RZW4-3-2.</title>
        <authorList>
            <person name="Wang Y."/>
        </authorList>
    </citation>
    <scope>NUCLEOTIDE SEQUENCE [LARGE SCALE GENOMIC DNA]</scope>
    <source>
        <strain evidence="2 3">RZW4-3-2</strain>
    </source>
</reference>
<keyword evidence="1" id="KW-0732">Signal</keyword>
<organism evidence="2 3">
    <name type="scientific">Aquimarina aggregata</name>
    <dbReference type="NCBI Taxonomy" id="1642818"/>
    <lineage>
        <taxon>Bacteria</taxon>
        <taxon>Pseudomonadati</taxon>
        <taxon>Bacteroidota</taxon>
        <taxon>Flavobacteriia</taxon>
        <taxon>Flavobacteriales</taxon>
        <taxon>Flavobacteriaceae</taxon>
        <taxon>Aquimarina</taxon>
    </lineage>
</organism>
<accession>A0A162FD60</accession>
<name>A0A162FD60_9FLAO</name>
<dbReference type="Proteomes" id="UP000076715">
    <property type="component" value="Unassembled WGS sequence"/>
</dbReference>
<evidence type="ECO:0008006" key="4">
    <source>
        <dbReference type="Google" id="ProtNLM"/>
    </source>
</evidence>
<dbReference type="STRING" id="1642818.AWE51_21090"/>
<proteinExistence type="predicted"/>
<dbReference type="EMBL" id="LQRT01000004">
    <property type="protein sequence ID" value="KZS41506.1"/>
    <property type="molecule type" value="Genomic_DNA"/>
</dbReference>
<dbReference type="RefSeq" id="WP_066311764.1">
    <property type="nucleotide sequence ID" value="NZ_LQRT01000004.1"/>
</dbReference>
<dbReference type="OrthoDB" id="9808753at2"/>
<protein>
    <recommendedName>
        <fullName evidence="4">Peptidase S74 domain-containing protein</fullName>
    </recommendedName>
</protein>
<keyword evidence="3" id="KW-1185">Reference proteome</keyword>
<comment type="caution">
    <text evidence="2">The sequence shown here is derived from an EMBL/GenBank/DDBJ whole genome shotgun (WGS) entry which is preliminary data.</text>
</comment>
<evidence type="ECO:0000256" key="1">
    <source>
        <dbReference type="SAM" id="SignalP"/>
    </source>
</evidence>